<reference evidence="2" key="1">
    <citation type="submission" date="2017-11" db="EMBL/GenBank/DDBJ databases">
        <authorList>
            <person name="Lima N.C."/>
            <person name="Parody-Merino A.M."/>
            <person name="Battley P.F."/>
            <person name="Fidler A.E."/>
            <person name="Prosdocimi F."/>
        </authorList>
    </citation>
    <scope>NUCLEOTIDE SEQUENCE [LARGE SCALE GENOMIC DNA]</scope>
</reference>
<accession>A0A2I0URB8</accession>
<keyword evidence="2" id="KW-1185">Reference proteome</keyword>
<name>A0A2I0URB8_LIMLA</name>
<dbReference type="OrthoDB" id="9399802at2759"/>
<gene>
    <name evidence="1" type="ORF">llap_1125</name>
</gene>
<organism evidence="1 2">
    <name type="scientific">Limosa lapponica baueri</name>
    <dbReference type="NCBI Taxonomy" id="1758121"/>
    <lineage>
        <taxon>Eukaryota</taxon>
        <taxon>Metazoa</taxon>
        <taxon>Chordata</taxon>
        <taxon>Craniata</taxon>
        <taxon>Vertebrata</taxon>
        <taxon>Euteleostomi</taxon>
        <taxon>Archelosauria</taxon>
        <taxon>Archosauria</taxon>
        <taxon>Dinosauria</taxon>
        <taxon>Saurischia</taxon>
        <taxon>Theropoda</taxon>
        <taxon>Coelurosauria</taxon>
        <taxon>Aves</taxon>
        <taxon>Neognathae</taxon>
        <taxon>Neoaves</taxon>
        <taxon>Charadriiformes</taxon>
        <taxon>Scolopacidae</taxon>
        <taxon>Limosa</taxon>
    </lineage>
</organism>
<sequence>MINRLKGRNAIQKDLDRLERWAHANLMKLKQAKCKFMHLGHGNPMHIYRLGREWLESRPEEKDLGVLGLNMSWQCPFTAQKANCILGCIKRSVATRLREVTLLFYSALVRPHLEYCAQR</sequence>
<evidence type="ECO:0000313" key="2">
    <source>
        <dbReference type="Proteomes" id="UP000233556"/>
    </source>
</evidence>
<reference evidence="2" key="2">
    <citation type="submission" date="2017-12" db="EMBL/GenBank/DDBJ databases">
        <title>Genome sequence of the Bar-tailed Godwit (Limosa lapponica baueri).</title>
        <authorList>
            <person name="Lima N.C.B."/>
            <person name="Parody-Merino A.M."/>
            <person name="Battley P.F."/>
            <person name="Fidler A.E."/>
            <person name="Prosdocimi F."/>
        </authorList>
    </citation>
    <scope>NUCLEOTIDE SEQUENCE [LARGE SCALE GENOMIC DNA]</scope>
</reference>
<dbReference type="PANTHER" id="PTHR33332">
    <property type="entry name" value="REVERSE TRANSCRIPTASE DOMAIN-CONTAINING PROTEIN"/>
    <property type="match status" value="1"/>
</dbReference>
<evidence type="ECO:0008006" key="3">
    <source>
        <dbReference type="Google" id="ProtNLM"/>
    </source>
</evidence>
<proteinExistence type="predicted"/>
<evidence type="ECO:0000313" key="1">
    <source>
        <dbReference type="EMBL" id="PKU48589.1"/>
    </source>
</evidence>
<dbReference type="EMBL" id="KZ505650">
    <property type="protein sequence ID" value="PKU48589.1"/>
    <property type="molecule type" value="Genomic_DNA"/>
</dbReference>
<dbReference type="AlphaFoldDB" id="A0A2I0URB8"/>
<dbReference type="Proteomes" id="UP000233556">
    <property type="component" value="Unassembled WGS sequence"/>
</dbReference>
<protein>
    <recommendedName>
        <fullName evidence="3">Rna-directed dna polymerase from mobile element jockey-like</fullName>
    </recommendedName>
</protein>